<protein>
    <recommendedName>
        <fullName evidence="5">DUF5117 domain-containing protein</fullName>
    </recommendedName>
</protein>
<evidence type="ECO:0008006" key="5">
    <source>
        <dbReference type="Google" id="ProtNLM"/>
    </source>
</evidence>
<sequence length="892" mass="101266">MRKYLIMMLALTVLLAISPDANASIFKKKKKVTEKIELKKVPKQSPYEKLLKKNLTETVKSKFITLHKVESKLYFEIPLTYINREMLIASTISEVSSSEFVDIGYKPSGTWHVKFAKTDSVINLRMIASSVSSDDTNIHTAVEKTNIDPILYSYPIKAYNPDSSAVVIDMTTLFTTDVKMFQSFSEGGMLGGLAKVTSRFNKEASALAEIKSFDDNLSVKSVMSYSLSISLLGLLKLVDDYPFTAKVTRSFLLLPETKMRPRISDSRVGIFSNNKQKFTTKEDKYERYSLAHRWRVEPKDSAAFKRGELTEPVKPIVFYVDSAFPELWKQSVKEGVESWNKAFEKIGFKNVVFAKDFPNSQEDPEFDSDNLKYSCIRYLPSQTANAMGPSWVDPTTGEIVNASVLVYGNIIQLINNWRFVQTAQIDPSVRTKKLPDNIARESLKYVVAHEVGHCLGFMHNMASSAAFPVDSLRSVSFTQKYGTTPCIMDYARFNYVAQPEDKGVRLTPPDLGVYDYFLIKWNYAYLPDKTSEWDEKPVLESLVDEHAGDPVYRYGRQQTQARYDPSAIEEDLGDNPLKASEYGIKNLKFIFSNLENWIDDDSDYAHRKDLYSQIQTQYYRYVRNVIYNVGGIYLTDVKEGTPGERHKATSKKVQKASLKWILNEYKNTDWLDNTSLKQKFPLQIDGSYVVRDRILKDVKGLIANVILSSYYSDSPYSIEEFLDDIYNATWNNLLQGKKLTEGDKALQDAMVTLFCESLVEKQSSSTSSPILPTGYAPSVNEIIAYRLDETGIVERFSDYFYQYENENGRGSVACLLEDYCGEQHNHDFGTPGNGFQSKVAVTVIDNSKSHLQDLAIKSRALLKKHIAGTSGNAKVHYQSLLIKLNTVLKDKI</sequence>
<dbReference type="AlphaFoldDB" id="A0A5J4S9R8"/>
<comment type="caution">
    <text evidence="4">The sequence shown here is derived from an EMBL/GenBank/DDBJ whole genome shotgun (WGS) entry which is preliminary data.</text>
</comment>
<name>A0A5J4S9R8_9ZZZZ</name>
<dbReference type="Pfam" id="PF16313">
    <property type="entry name" value="DUF4953"/>
    <property type="match status" value="1"/>
</dbReference>
<dbReference type="Gene3D" id="3.40.390.10">
    <property type="entry name" value="Collagenase (Catalytic Domain)"/>
    <property type="match status" value="1"/>
</dbReference>
<organism evidence="4">
    <name type="scientific">termite gut metagenome</name>
    <dbReference type="NCBI Taxonomy" id="433724"/>
    <lineage>
        <taxon>unclassified sequences</taxon>
        <taxon>metagenomes</taxon>
        <taxon>organismal metagenomes</taxon>
    </lineage>
</organism>
<feature type="domain" description="DUF5117" evidence="2">
    <location>
        <begin position="112"/>
        <end position="299"/>
    </location>
</feature>
<feature type="domain" description="DUF5118" evidence="3">
    <location>
        <begin position="45"/>
        <end position="95"/>
    </location>
</feature>
<evidence type="ECO:0000313" key="4">
    <source>
        <dbReference type="EMBL" id="KAA6342011.1"/>
    </source>
</evidence>
<accession>A0A5J4S9R8</accession>
<dbReference type="Pfam" id="PF17148">
    <property type="entry name" value="DUF5117"/>
    <property type="match status" value="1"/>
</dbReference>
<evidence type="ECO:0000259" key="2">
    <source>
        <dbReference type="Pfam" id="PF17148"/>
    </source>
</evidence>
<proteinExistence type="predicted"/>
<dbReference type="InterPro" id="IPR033413">
    <property type="entry name" value="DUF5117"/>
</dbReference>
<dbReference type="SUPFAM" id="SSF55486">
    <property type="entry name" value="Metalloproteases ('zincins'), catalytic domain"/>
    <property type="match status" value="1"/>
</dbReference>
<evidence type="ECO:0000259" key="3">
    <source>
        <dbReference type="Pfam" id="PF17162"/>
    </source>
</evidence>
<gene>
    <name evidence="4" type="ORF">EZS27_010214</name>
</gene>
<dbReference type="InterPro" id="IPR034032">
    <property type="entry name" value="Zn_MMP-like_bac"/>
</dbReference>
<dbReference type="PANTHER" id="PTHR38478">
    <property type="entry name" value="PEPTIDASE M1A AND M12B"/>
    <property type="match status" value="1"/>
</dbReference>
<dbReference type="CDD" id="cd04276">
    <property type="entry name" value="ZnMc_MMP_like_2"/>
    <property type="match status" value="1"/>
</dbReference>
<feature type="domain" description="EcxA zinc-binding" evidence="1">
    <location>
        <begin position="432"/>
        <end position="734"/>
    </location>
</feature>
<dbReference type="PANTHER" id="PTHR38478:SF1">
    <property type="entry name" value="ZINC DEPENDENT METALLOPROTEASE DOMAIN LIPOPROTEIN"/>
    <property type="match status" value="1"/>
</dbReference>
<dbReference type="InterPro" id="IPR024079">
    <property type="entry name" value="MetalloPept_cat_dom_sf"/>
</dbReference>
<evidence type="ECO:0000259" key="1">
    <source>
        <dbReference type="Pfam" id="PF16313"/>
    </source>
</evidence>
<dbReference type="EMBL" id="SNRY01000350">
    <property type="protein sequence ID" value="KAA6342011.1"/>
    <property type="molecule type" value="Genomic_DNA"/>
</dbReference>
<dbReference type="GO" id="GO:0008237">
    <property type="term" value="F:metallopeptidase activity"/>
    <property type="evidence" value="ECO:0007669"/>
    <property type="project" value="InterPro"/>
</dbReference>
<dbReference type="InterPro" id="IPR032534">
    <property type="entry name" value="EcxA_zinc-bd"/>
</dbReference>
<dbReference type="Pfam" id="PF17162">
    <property type="entry name" value="DUF5118"/>
    <property type="match status" value="1"/>
</dbReference>
<dbReference type="InterPro" id="IPR033428">
    <property type="entry name" value="DUF5118"/>
</dbReference>
<reference evidence="4" key="1">
    <citation type="submission" date="2019-03" db="EMBL/GenBank/DDBJ databases">
        <title>Single cell metagenomics reveals metabolic interactions within the superorganism composed of flagellate Streblomastix strix and complex community of Bacteroidetes bacteria on its surface.</title>
        <authorList>
            <person name="Treitli S.C."/>
            <person name="Kolisko M."/>
            <person name="Husnik F."/>
            <person name="Keeling P."/>
            <person name="Hampl V."/>
        </authorList>
    </citation>
    <scope>NUCLEOTIDE SEQUENCE</scope>
    <source>
        <strain evidence="4">STM</strain>
    </source>
</reference>